<dbReference type="EMBL" id="CP002580">
    <property type="protein sequence ID" value="AJK45784.1"/>
    <property type="molecule type" value="Genomic_DNA"/>
</dbReference>
<sequence length="180" mass="19049">MNPHPDTGTESGASGRAPDRIVGRATSTDGPGPDVMAAATLDGNRVYATDGVHVGHIKDIMLDVRGGRIAYAVLSSGGLLGIGDKLVAVPWHALTLDTDRKCFLLAVTAQQVRDAPGFDRHRWPSFADPAWVASTEPAVAQDTGWEPDDIGRFDVDTGIDIDAPPHETSPSRPEPRGGQH</sequence>
<protein>
    <submittedName>
        <fullName evidence="3">PRC-barrel domain protein</fullName>
    </submittedName>
</protein>
<dbReference type="Gene3D" id="2.30.30.240">
    <property type="entry name" value="PRC-barrel domain"/>
    <property type="match status" value="1"/>
</dbReference>
<dbReference type="PANTHER" id="PTHR36505:SF1">
    <property type="entry name" value="BLR1072 PROTEIN"/>
    <property type="match status" value="1"/>
</dbReference>
<proteinExistence type="predicted"/>
<feature type="region of interest" description="Disordered" evidence="1">
    <location>
        <begin position="1"/>
        <end position="33"/>
    </location>
</feature>
<dbReference type="AlphaFoldDB" id="A0A0B6RUF3"/>
<evidence type="ECO:0000313" key="3">
    <source>
        <dbReference type="EMBL" id="AJK45784.1"/>
    </source>
</evidence>
<dbReference type="PANTHER" id="PTHR36505">
    <property type="entry name" value="BLR1072 PROTEIN"/>
    <property type="match status" value="1"/>
</dbReference>
<accession>A0A0B6RUF3</accession>
<dbReference type="KEGG" id="bgp:BGL_1c12620"/>
<feature type="domain" description="PRC-barrel" evidence="2">
    <location>
        <begin position="34"/>
        <end position="101"/>
    </location>
</feature>
<keyword evidence="4" id="KW-1185">Reference proteome</keyword>
<dbReference type="RefSeq" id="WP_042624453.1">
    <property type="nucleotide sequence ID" value="NZ_CP002580.1"/>
</dbReference>
<evidence type="ECO:0000259" key="2">
    <source>
        <dbReference type="Pfam" id="PF05239"/>
    </source>
</evidence>
<dbReference type="InterPro" id="IPR027275">
    <property type="entry name" value="PRC-brl_dom"/>
</dbReference>
<gene>
    <name evidence="3" type="ORF">BGL_1c12620</name>
</gene>
<evidence type="ECO:0000313" key="4">
    <source>
        <dbReference type="Proteomes" id="UP000031838"/>
    </source>
</evidence>
<feature type="region of interest" description="Disordered" evidence="1">
    <location>
        <begin position="154"/>
        <end position="180"/>
    </location>
</feature>
<dbReference type="SUPFAM" id="SSF50346">
    <property type="entry name" value="PRC-barrel domain"/>
    <property type="match status" value="1"/>
</dbReference>
<reference evidence="4" key="1">
    <citation type="submission" date="2011-03" db="EMBL/GenBank/DDBJ databases">
        <authorList>
            <person name="Voget S."/>
            <person name="Streit W.R."/>
            <person name="Jaeger K.E."/>
            <person name="Daniel R."/>
        </authorList>
    </citation>
    <scope>NUCLEOTIDE SEQUENCE [LARGE SCALE GENOMIC DNA]</scope>
    <source>
        <strain evidence="4">PG1</strain>
    </source>
</reference>
<dbReference type="InterPro" id="IPR011033">
    <property type="entry name" value="PRC_barrel-like_sf"/>
</dbReference>
<name>A0A0B6RUF3_BURPL</name>
<dbReference type="HOGENOM" id="CLU_108884_1_1_4"/>
<organism evidence="3 4">
    <name type="scientific">Burkholderia plantarii</name>
    <dbReference type="NCBI Taxonomy" id="41899"/>
    <lineage>
        <taxon>Bacteria</taxon>
        <taxon>Pseudomonadati</taxon>
        <taxon>Pseudomonadota</taxon>
        <taxon>Betaproteobacteria</taxon>
        <taxon>Burkholderiales</taxon>
        <taxon>Burkholderiaceae</taxon>
        <taxon>Burkholderia</taxon>
    </lineage>
</organism>
<dbReference type="Pfam" id="PF05239">
    <property type="entry name" value="PRC"/>
    <property type="match status" value="1"/>
</dbReference>
<dbReference type="Proteomes" id="UP000031838">
    <property type="component" value="Chromosome 1"/>
</dbReference>
<reference evidence="3 4" key="2">
    <citation type="journal article" date="2016" name="Appl. Microbiol. Biotechnol.">
        <title>Mutations improving production and secretion of extracellular lipase by Burkholderia glumae PG1.</title>
        <authorList>
            <person name="Knapp A."/>
            <person name="Voget S."/>
            <person name="Gao R."/>
            <person name="Zaburannyi N."/>
            <person name="Krysciak D."/>
            <person name="Breuer M."/>
            <person name="Hauer B."/>
            <person name="Streit W.R."/>
            <person name="Muller R."/>
            <person name="Daniel R."/>
            <person name="Jaeger K.E."/>
        </authorList>
    </citation>
    <scope>NUCLEOTIDE SEQUENCE [LARGE SCALE GENOMIC DNA]</scope>
    <source>
        <strain evidence="3 4">PG1</strain>
    </source>
</reference>
<evidence type="ECO:0000256" key="1">
    <source>
        <dbReference type="SAM" id="MobiDB-lite"/>
    </source>
</evidence>